<feature type="region of interest" description="Disordered" evidence="1">
    <location>
        <begin position="1"/>
        <end position="123"/>
    </location>
</feature>
<dbReference type="EMBL" id="KN822240">
    <property type="protein sequence ID" value="KIM51785.1"/>
    <property type="molecule type" value="Genomic_DNA"/>
</dbReference>
<sequence length="212" mass="21953">MPNATNKTSAPPQHRLHNLDERHPALSRGNSASSQHSATETNARAASDDPACEQKGHGVFPDVGSTPLVRGRSSSRQPSSTKVDGHPASDGPASESRECGIVPGIDRTAPAQDTEPGPASLGRTAFNWPLGVAPVPEDAKQRPKWINGAMLYYAGGVAIRGRSEHPPGHAGLGDKLIGKAACVVGNKAAAERRSPAAHHAPSVSNGAEAVER</sequence>
<dbReference type="AlphaFoldDB" id="A0A0C3CT76"/>
<dbReference type="InParanoid" id="A0A0C3CT76"/>
<name>A0A0C3CT76_9AGAM</name>
<dbReference type="OrthoDB" id="3210574at2759"/>
<accession>A0A0C3CT76</accession>
<proteinExistence type="predicted"/>
<feature type="region of interest" description="Disordered" evidence="1">
    <location>
        <begin position="191"/>
        <end position="212"/>
    </location>
</feature>
<keyword evidence="3" id="KW-1185">Reference proteome</keyword>
<gene>
    <name evidence="2" type="ORF">SCLCIDRAFT_33170</name>
</gene>
<feature type="compositionally biased region" description="Polar residues" evidence="1">
    <location>
        <begin position="28"/>
        <end position="44"/>
    </location>
</feature>
<evidence type="ECO:0000256" key="1">
    <source>
        <dbReference type="SAM" id="MobiDB-lite"/>
    </source>
</evidence>
<feature type="compositionally biased region" description="Polar residues" evidence="1">
    <location>
        <begin position="72"/>
        <end position="82"/>
    </location>
</feature>
<reference evidence="3" key="2">
    <citation type="submission" date="2015-01" db="EMBL/GenBank/DDBJ databases">
        <title>Evolutionary Origins and Diversification of the Mycorrhizal Mutualists.</title>
        <authorList>
            <consortium name="DOE Joint Genome Institute"/>
            <consortium name="Mycorrhizal Genomics Consortium"/>
            <person name="Kohler A."/>
            <person name="Kuo A."/>
            <person name="Nagy L.G."/>
            <person name="Floudas D."/>
            <person name="Copeland A."/>
            <person name="Barry K.W."/>
            <person name="Cichocki N."/>
            <person name="Veneault-Fourrey C."/>
            <person name="LaButti K."/>
            <person name="Lindquist E.A."/>
            <person name="Lipzen A."/>
            <person name="Lundell T."/>
            <person name="Morin E."/>
            <person name="Murat C."/>
            <person name="Riley R."/>
            <person name="Ohm R."/>
            <person name="Sun H."/>
            <person name="Tunlid A."/>
            <person name="Henrissat B."/>
            <person name="Grigoriev I.V."/>
            <person name="Hibbett D.S."/>
            <person name="Martin F."/>
        </authorList>
    </citation>
    <scope>NUCLEOTIDE SEQUENCE [LARGE SCALE GENOMIC DNA]</scope>
    <source>
        <strain evidence="3">Foug A</strain>
    </source>
</reference>
<evidence type="ECO:0000313" key="2">
    <source>
        <dbReference type="EMBL" id="KIM51785.1"/>
    </source>
</evidence>
<dbReference type="Proteomes" id="UP000053989">
    <property type="component" value="Unassembled WGS sequence"/>
</dbReference>
<dbReference type="HOGENOM" id="CLU_1300328_0_0_1"/>
<feature type="compositionally biased region" description="Polar residues" evidence="1">
    <location>
        <begin position="1"/>
        <end position="11"/>
    </location>
</feature>
<protein>
    <submittedName>
        <fullName evidence="2">Uncharacterized protein</fullName>
    </submittedName>
</protein>
<reference evidence="2 3" key="1">
    <citation type="submission" date="2014-04" db="EMBL/GenBank/DDBJ databases">
        <authorList>
            <consortium name="DOE Joint Genome Institute"/>
            <person name="Kuo A."/>
            <person name="Kohler A."/>
            <person name="Nagy L.G."/>
            <person name="Floudas D."/>
            <person name="Copeland A."/>
            <person name="Barry K.W."/>
            <person name="Cichocki N."/>
            <person name="Veneault-Fourrey C."/>
            <person name="LaButti K."/>
            <person name="Lindquist E.A."/>
            <person name="Lipzen A."/>
            <person name="Lundell T."/>
            <person name="Morin E."/>
            <person name="Murat C."/>
            <person name="Sun H."/>
            <person name="Tunlid A."/>
            <person name="Henrissat B."/>
            <person name="Grigoriev I.V."/>
            <person name="Hibbett D.S."/>
            <person name="Martin F."/>
            <person name="Nordberg H.P."/>
            <person name="Cantor M.N."/>
            <person name="Hua S.X."/>
        </authorList>
    </citation>
    <scope>NUCLEOTIDE SEQUENCE [LARGE SCALE GENOMIC DNA]</scope>
    <source>
        <strain evidence="2 3">Foug A</strain>
    </source>
</reference>
<evidence type="ECO:0000313" key="3">
    <source>
        <dbReference type="Proteomes" id="UP000053989"/>
    </source>
</evidence>
<organism evidence="2 3">
    <name type="scientific">Scleroderma citrinum Foug A</name>
    <dbReference type="NCBI Taxonomy" id="1036808"/>
    <lineage>
        <taxon>Eukaryota</taxon>
        <taxon>Fungi</taxon>
        <taxon>Dikarya</taxon>
        <taxon>Basidiomycota</taxon>
        <taxon>Agaricomycotina</taxon>
        <taxon>Agaricomycetes</taxon>
        <taxon>Agaricomycetidae</taxon>
        <taxon>Boletales</taxon>
        <taxon>Sclerodermatineae</taxon>
        <taxon>Sclerodermataceae</taxon>
        <taxon>Scleroderma</taxon>
    </lineage>
</organism>